<organism evidence="12 13">
    <name type="scientific">Hydrogenophilus thermoluteolus</name>
    <name type="common">Pseudomonas hydrogenothermophila</name>
    <dbReference type="NCBI Taxonomy" id="297"/>
    <lineage>
        <taxon>Bacteria</taxon>
        <taxon>Pseudomonadati</taxon>
        <taxon>Pseudomonadota</taxon>
        <taxon>Hydrogenophilia</taxon>
        <taxon>Hydrogenophilales</taxon>
        <taxon>Hydrogenophilaceae</taxon>
        <taxon>Hydrogenophilus</taxon>
    </lineage>
</organism>
<dbReference type="InterPro" id="IPR050597">
    <property type="entry name" value="Cytochrome_c_Oxidase_Subunit"/>
</dbReference>
<dbReference type="PROSITE" id="PS51007">
    <property type="entry name" value="CYTC"/>
    <property type="match status" value="1"/>
</dbReference>
<dbReference type="Pfam" id="PF13442">
    <property type="entry name" value="Cytochrome_CBB3"/>
    <property type="match status" value="1"/>
</dbReference>
<keyword evidence="6" id="KW-0249">Electron transport</keyword>
<comment type="PTM">
    <text evidence="8">Binds 2 heme c groups covalently per subunit.</text>
</comment>
<keyword evidence="7 9" id="KW-0408">Iron</keyword>
<feature type="binding site" description="covalent" evidence="8">
    <location>
        <position position="131"/>
    </location>
    <ligand>
        <name>heme c</name>
        <dbReference type="ChEBI" id="CHEBI:61717"/>
        <label>2</label>
    </ligand>
</feature>
<evidence type="ECO:0000256" key="1">
    <source>
        <dbReference type="ARBA" id="ARBA00004418"/>
    </source>
</evidence>
<feature type="chain" id="PRO_5016434078" evidence="10">
    <location>
        <begin position="26"/>
        <end position="199"/>
    </location>
</feature>
<keyword evidence="4 9" id="KW-0479">Metal-binding</keyword>
<dbReference type="PANTHER" id="PTHR33751">
    <property type="entry name" value="CBB3-TYPE CYTOCHROME C OXIDASE SUBUNIT FIXP"/>
    <property type="match status" value="1"/>
</dbReference>
<name>A0A2Z6DXN7_HYDTE</name>
<dbReference type="Gene3D" id="1.10.760.10">
    <property type="entry name" value="Cytochrome c-like domain"/>
    <property type="match status" value="2"/>
</dbReference>
<dbReference type="RefSeq" id="WP_119334852.1">
    <property type="nucleotide sequence ID" value="NZ_AP018558.1"/>
</dbReference>
<sequence>MKQFKPFVYGAAAALAFALTPQAHAVEVDYAQVLANTCAGCHGPDGASRGPAAPTIAGMNPEIFIEAMQDYREDKRPGTIMPRIAKGYTDEQIKLMAEYFAKQPFLRFAQPHDAQLAAKGAKLHDRYCEKCHEDGGKASAVAGVLAGQWMPYLHYQLEDYLAEKREYKEKNMKKRLTELVEKEGQQGLEAVLHFYASQK</sequence>
<evidence type="ECO:0000256" key="3">
    <source>
        <dbReference type="ARBA" id="ARBA00022617"/>
    </source>
</evidence>
<accession>A0A2Z6DXN7</accession>
<feature type="binding site" description="covalent" evidence="8">
    <location>
        <position position="38"/>
    </location>
    <ligand>
        <name>heme c</name>
        <dbReference type="ChEBI" id="CHEBI:61717"/>
        <label>1</label>
    </ligand>
</feature>
<dbReference type="InterPro" id="IPR024167">
    <property type="entry name" value="Cytochrome_c4-like"/>
</dbReference>
<evidence type="ECO:0000313" key="13">
    <source>
        <dbReference type="Proteomes" id="UP000262004"/>
    </source>
</evidence>
<dbReference type="GO" id="GO:0042597">
    <property type="term" value="C:periplasmic space"/>
    <property type="evidence" value="ECO:0007669"/>
    <property type="project" value="UniProtKB-SubCell"/>
</dbReference>
<feature type="binding site" description="axial binding residue" evidence="9">
    <location>
        <position position="132"/>
    </location>
    <ligand>
        <name>heme c</name>
        <dbReference type="ChEBI" id="CHEBI:61717"/>
        <label>2</label>
    </ligand>
    <ligandPart>
        <name>Fe</name>
        <dbReference type="ChEBI" id="CHEBI:18248"/>
    </ligandPart>
</feature>
<dbReference type="InterPro" id="IPR009056">
    <property type="entry name" value="Cyt_c-like_dom"/>
</dbReference>
<feature type="signal peptide" evidence="10">
    <location>
        <begin position="1"/>
        <end position="25"/>
    </location>
</feature>
<evidence type="ECO:0000313" key="12">
    <source>
        <dbReference type="EMBL" id="BBD77075.1"/>
    </source>
</evidence>
<evidence type="ECO:0000256" key="8">
    <source>
        <dbReference type="PIRSR" id="PIRSR000005-1"/>
    </source>
</evidence>
<feature type="binding site" description="axial binding residue" evidence="9">
    <location>
        <position position="81"/>
    </location>
    <ligand>
        <name>heme c</name>
        <dbReference type="ChEBI" id="CHEBI:61717"/>
        <label>1</label>
    </ligand>
    <ligandPart>
        <name>Fe</name>
        <dbReference type="ChEBI" id="CHEBI:18248"/>
    </ligandPart>
</feature>
<keyword evidence="5" id="KW-0574">Periplasm</keyword>
<reference evidence="12 13" key="1">
    <citation type="submission" date="2018-04" db="EMBL/GenBank/DDBJ databases">
        <title>Complete genome sequence of Hydrogenophilus thermoluteolus TH-1.</title>
        <authorList>
            <person name="Arai H."/>
        </authorList>
    </citation>
    <scope>NUCLEOTIDE SEQUENCE [LARGE SCALE GENOMIC DNA]</scope>
    <source>
        <strain evidence="12 13">TH-1</strain>
    </source>
</reference>
<keyword evidence="10" id="KW-0732">Signal</keyword>
<dbReference type="KEGG" id="htl:HPTL_0807"/>
<evidence type="ECO:0000256" key="2">
    <source>
        <dbReference type="ARBA" id="ARBA00022448"/>
    </source>
</evidence>
<dbReference type="SUPFAM" id="SSF46626">
    <property type="entry name" value="Cytochrome c"/>
    <property type="match status" value="2"/>
</dbReference>
<keyword evidence="13" id="KW-1185">Reference proteome</keyword>
<protein>
    <submittedName>
        <fullName evidence="12">Flavocytochrome</fullName>
    </submittedName>
</protein>
<feature type="domain" description="Cytochrome c" evidence="11">
    <location>
        <begin position="25"/>
        <end position="104"/>
    </location>
</feature>
<evidence type="ECO:0000256" key="4">
    <source>
        <dbReference type="ARBA" id="ARBA00022723"/>
    </source>
</evidence>
<comment type="subcellular location">
    <subcellularLocation>
        <location evidence="1">Periplasm</location>
    </subcellularLocation>
</comment>
<dbReference type="AlphaFoldDB" id="A0A2Z6DXN7"/>
<dbReference type="OrthoDB" id="9779283at2"/>
<evidence type="ECO:0000259" key="11">
    <source>
        <dbReference type="PROSITE" id="PS51007"/>
    </source>
</evidence>
<proteinExistence type="predicted"/>
<dbReference type="EMBL" id="AP018558">
    <property type="protein sequence ID" value="BBD77075.1"/>
    <property type="molecule type" value="Genomic_DNA"/>
</dbReference>
<evidence type="ECO:0000256" key="9">
    <source>
        <dbReference type="PIRSR" id="PIRSR000005-2"/>
    </source>
</evidence>
<evidence type="ECO:0000256" key="10">
    <source>
        <dbReference type="SAM" id="SignalP"/>
    </source>
</evidence>
<evidence type="ECO:0000256" key="5">
    <source>
        <dbReference type="ARBA" id="ARBA00022764"/>
    </source>
</evidence>
<dbReference type="Proteomes" id="UP000262004">
    <property type="component" value="Chromosome"/>
</dbReference>
<dbReference type="PANTHER" id="PTHR33751:SF9">
    <property type="entry name" value="CYTOCHROME C4"/>
    <property type="match status" value="1"/>
</dbReference>
<evidence type="ECO:0000256" key="6">
    <source>
        <dbReference type="ARBA" id="ARBA00022982"/>
    </source>
</evidence>
<dbReference type="GO" id="GO:0020037">
    <property type="term" value="F:heme binding"/>
    <property type="evidence" value="ECO:0007669"/>
    <property type="project" value="InterPro"/>
</dbReference>
<dbReference type="GO" id="GO:0009055">
    <property type="term" value="F:electron transfer activity"/>
    <property type="evidence" value="ECO:0007669"/>
    <property type="project" value="InterPro"/>
</dbReference>
<feature type="binding site" description="axial binding residue" evidence="9">
    <location>
        <position position="42"/>
    </location>
    <ligand>
        <name>heme c</name>
        <dbReference type="ChEBI" id="CHEBI:61717"/>
        <label>1</label>
    </ligand>
    <ligandPart>
        <name>Fe</name>
        <dbReference type="ChEBI" id="CHEBI:18248"/>
    </ligandPart>
</feature>
<keyword evidence="2" id="KW-0813">Transport</keyword>
<feature type="binding site" description="covalent" evidence="8">
    <location>
        <position position="41"/>
    </location>
    <ligand>
        <name>heme c</name>
        <dbReference type="ChEBI" id="CHEBI:61717"/>
        <label>1</label>
    </ligand>
</feature>
<dbReference type="GO" id="GO:0005506">
    <property type="term" value="F:iron ion binding"/>
    <property type="evidence" value="ECO:0007669"/>
    <property type="project" value="InterPro"/>
</dbReference>
<evidence type="ECO:0000256" key="7">
    <source>
        <dbReference type="ARBA" id="ARBA00023004"/>
    </source>
</evidence>
<dbReference type="InterPro" id="IPR036909">
    <property type="entry name" value="Cyt_c-like_dom_sf"/>
</dbReference>
<feature type="binding site" description="covalent" evidence="8">
    <location>
        <position position="128"/>
    </location>
    <ligand>
        <name>heme c</name>
        <dbReference type="ChEBI" id="CHEBI:61717"/>
        <label>2</label>
    </ligand>
</feature>
<feature type="binding site" description="axial binding residue" evidence="9">
    <location>
        <position position="172"/>
    </location>
    <ligand>
        <name>heme c</name>
        <dbReference type="ChEBI" id="CHEBI:61717"/>
        <label>2</label>
    </ligand>
    <ligandPart>
        <name>Fe</name>
        <dbReference type="ChEBI" id="CHEBI:18248"/>
    </ligandPart>
</feature>
<keyword evidence="3 8" id="KW-0349">Heme</keyword>
<gene>
    <name evidence="12" type="primary">soxE</name>
    <name evidence="12" type="ORF">HPTL_0807</name>
</gene>
<dbReference type="PIRSF" id="PIRSF000005">
    <property type="entry name" value="Cytochrome_c4"/>
    <property type="match status" value="1"/>
</dbReference>